<dbReference type="PANTHER" id="PTHR35404">
    <property type="entry name" value="TRANSPOSASE OF TN10"/>
    <property type="match status" value="1"/>
</dbReference>
<dbReference type="KEGG" id="spsw:Sps_00459"/>
<dbReference type="InterPro" id="IPR002559">
    <property type="entry name" value="Transposase_11"/>
</dbReference>
<organism evidence="2 3">
    <name type="scientific">Shewanella psychrophila</name>
    <dbReference type="NCBI Taxonomy" id="225848"/>
    <lineage>
        <taxon>Bacteria</taxon>
        <taxon>Pseudomonadati</taxon>
        <taxon>Pseudomonadota</taxon>
        <taxon>Gammaproteobacteria</taxon>
        <taxon>Alteromonadales</taxon>
        <taxon>Shewanellaceae</taxon>
        <taxon>Shewanella</taxon>
    </lineage>
</organism>
<keyword evidence="3" id="KW-1185">Reference proteome</keyword>
<dbReference type="OrthoDB" id="6140187at2"/>
<proteinExistence type="predicted"/>
<dbReference type="GO" id="GO:0006313">
    <property type="term" value="P:DNA transposition"/>
    <property type="evidence" value="ECO:0007669"/>
    <property type="project" value="InterPro"/>
</dbReference>
<sequence length="380" mass="43305">MINKALIHNHIDELFGHDMHAKRVTSLANAAHGVIEKESLAIHAIGAGLAQANKLKRKSAIKQVDRLLSNTKLNVWQLLDSWGPYIIGARKEIVVSLDWTEFDSDDHSTIVLSMQTTHGRNTPLLWKTHRKHALKGNRNNHEDELLVKLRSIVAEDVKVTIVADRGFSDTALFNFIEHELGFDFIIRIKANIKVTDAVGELFPVKDWLLPSGITRTLKDVQITGNKQAVARVICTKKKGMKEAWYLASSRRDLVSSKMLTLYGKRWGIETTFRDIKDYRFGMGMSATYTRSPVRRDRLFLLSALAIGLLTLLGKAGEDADLEKTIKANTSKTRSYSLFRQGCIYYELLPTMREEWAEPLMDNFYRYLKNQPIYRSIFGII</sequence>
<dbReference type="GO" id="GO:0003677">
    <property type="term" value="F:DNA binding"/>
    <property type="evidence" value="ECO:0007669"/>
    <property type="project" value="InterPro"/>
</dbReference>
<dbReference type="EMBL" id="CP014782">
    <property type="protein sequence ID" value="AQS35663.1"/>
    <property type="molecule type" value="Genomic_DNA"/>
</dbReference>
<dbReference type="Proteomes" id="UP000189545">
    <property type="component" value="Chromosome"/>
</dbReference>
<dbReference type="AlphaFoldDB" id="A0A1S6HJH6"/>
<feature type="domain" description="Transposase IS4-like" evidence="1">
    <location>
        <begin position="134"/>
        <end position="303"/>
    </location>
</feature>
<evidence type="ECO:0000259" key="1">
    <source>
        <dbReference type="Pfam" id="PF01609"/>
    </source>
</evidence>
<evidence type="ECO:0000313" key="3">
    <source>
        <dbReference type="Proteomes" id="UP000189545"/>
    </source>
</evidence>
<evidence type="ECO:0000313" key="2">
    <source>
        <dbReference type="EMBL" id="AQS35663.1"/>
    </source>
</evidence>
<reference evidence="2 3" key="1">
    <citation type="submission" date="2016-03" db="EMBL/GenBank/DDBJ databases">
        <title>Complete genome sequence of Shewanella psychrophila WP2, a deep sea bacterium isolated from west Pacific sediment.</title>
        <authorList>
            <person name="Xu G."/>
            <person name="Jian H."/>
        </authorList>
    </citation>
    <scope>NUCLEOTIDE SEQUENCE [LARGE SCALE GENOMIC DNA]</scope>
    <source>
        <strain evidence="2 3">WP2</strain>
    </source>
</reference>
<dbReference type="STRING" id="225848.Sps_00459"/>
<dbReference type="NCBIfam" id="NF033591">
    <property type="entry name" value="transpos_IS4_2"/>
    <property type="match status" value="1"/>
</dbReference>
<dbReference type="SUPFAM" id="SSF53098">
    <property type="entry name" value="Ribonuclease H-like"/>
    <property type="match status" value="1"/>
</dbReference>
<accession>A0A1S6HJH6</accession>
<dbReference type="InterPro" id="IPR012337">
    <property type="entry name" value="RNaseH-like_sf"/>
</dbReference>
<dbReference type="GO" id="GO:0004803">
    <property type="term" value="F:transposase activity"/>
    <property type="evidence" value="ECO:0007669"/>
    <property type="project" value="InterPro"/>
</dbReference>
<dbReference type="InterPro" id="IPR047658">
    <property type="entry name" value="IS4-like_transpos"/>
</dbReference>
<dbReference type="RefSeq" id="WP_077750986.1">
    <property type="nucleotide sequence ID" value="NZ_CP014782.1"/>
</dbReference>
<dbReference type="PANTHER" id="PTHR35404:SF8">
    <property type="entry name" value="TRANSPOSASE OF TN10"/>
    <property type="match status" value="1"/>
</dbReference>
<dbReference type="Pfam" id="PF01609">
    <property type="entry name" value="DDE_Tnp_1"/>
    <property type="match status" value="1"/>
</dbReference>
<name>A0A1S6HJH6_9GAMM</name>
<gene>
    <name evidence="2" type="ORF">Sps_00459</name>
</gene>
<protein>
    <submittedName>
        <fullName evidence="2">Transposase family protein</fullName>
    </submittedName>
</protein>